<gene>
    <name evidence="1" type="ORF">FHR32_007790</name>
</gene>
<proteinExistence type="predicted"/>
<name>A0A7W7S3S6_9ACTN</name>
<dbReference type="RefSeq" id="WP_184759230.1">
    <property type="nucleotide sequence ID" value="NZ_BAABEK010000147.1"/>
</dbReference>
<dbReference type="AlphaFoldDB" id="A0A7W7S3S6"/>
<dbReference type="EMBL" id="JACHJU010000005">
    <property type="protein sequence ID" value="MBB4943390.1"/>
    <property type="molecule type" value="Genomic_DNA"/>
</dbReference>
<sequence>MNVFKELDALAPAGTRANKWARRLILDIEIEHWRGPGSLLDWVKEDLGRRLDDGPYVTLVQELPDLAAAESADIDELRWSAWLLQTGGYTAVYAASLRAIPDATEHIVLRASPNLPDGWFPDEWDGRWRGSAHIRSKPTFGGS</sequence>
<protein>
    <submittedName>
        <fullName evidence="1">Uncharacterized protein</fullName>
    </submittedName>
</protein>
<keyword evidence="2" id="KW-1185">Reference proteome</keyword>
<evidence type="ECO:0000313" key="2">
    <source>
        <dbReference type="Proteomes" id="UP000534286"/>
    </source>
</evidence>
<evidence type="ECO:0000313" key="1">
    <source>
        <dbReference type="EMBL" id="MBB4943390.1"/>
    </source>
</evidence>
<reference evidence="1 2" key="1">
    <citation type="submission" date="2020-08" db="EMBL/GenBank/DDBJ databases">
        <title>Sequencing the genomes of 1000 actinobacteria strains.</title>
        <authorList>
            <person name="Klenk H.-P."/>
        </authorList>
    </citation>
    <scope>NUCLEOTIDE SEQUENCE [LARGE SCALE GENOMIC DNA]</scope>
    <source>
        <strain evidence="1 2">DSM 43023</strain>
    </source>
</reference>
<dbReference type="Proteomes" id="UP000534286">
    <property type="component" value="Unassembled WGS sequence"/>
</dbReference>
<organism evidence="1 2">
    <name type="scientific">Streptosporangium album</name>
    <dbReference type="NCBI Taxonomy" id="47479"/>
    <lineage>
        <taxon>Bacteria</taxon>
        <taxon>Bacillati</taxon>
        <taxon>Actinomycetota</taxon>
        <taxon>Actinomycetes</taxon>
        <taxon>Streptosporangiales</taxon>
        <taxon>Streptosporangiaceae</taxon>
        <taxon>Streptosporangium</taxon>
    </lineage>
</organism>
<comment type="caution">
    <text evidence="1">The sequence shown here is derived from an EMBL/GenBank/DDBJ whole genome shotgun (WGS) entry which is preliminary data.</text>
</comment>
<accession>A0A7W7S3S6</accession>